<dbReference type="CDD" id="cd16377">
    <property type="entry name" value="23S_rRNA_IVP_like"/>
    <property type="match status" value="1"/>
</dbReference>
<reference evidence="1 2" key="1">
    <citation type="submission" date="2018-10" db="EMBL/GenBank/DDBJ databases">
        <title>Transmission dynamics of multidrug resistant bacteria on intensive care unit surfaces.</title>
        <authorList>
            <person name="D'Souza A.W."/>
            <person name="Potter R.F."/>
            <person name="Wallace M."/>
            <person name="Shupe A."/>
            <person name="Patel S."/>
            <person name="Sun S."/>
            <person name="Gul D."/>
            <person name="Kwon J.H."/>
            <person name="Andleeb S."/>
            <person name="Burnham C.-A.D."/>
            <person name="Dantas G."/>
        </authorList>
    </citation>
    <scope>NUCLEOTIDE SEQUENCE [LARGE SCALE GENOMIC DNA]</scope>
    <source>
        <strain evidence="1 2">WF_348</strain>
    </source>
</reference>
<dbReference type="PANTHER" id="PTHR38471:SF2">
    <property type="entry name" value="FOUR HELIX BUNDLE PROTEIN"/>
    <property type="match status" value="1"/>
</dbReference>
<accession>A0A3R8TRH3</accession>
<dbReference type="EMBL" id="RHPO01000003">
    <property type="protein sequence ID" value="RRT93732.1"/>
    <property type="molecule type" value="Genomic_DNA"/>
</dbReference>
<proteinExistence type="predicted"/>
<organism evidence="1 2">
    <name type="scientific">Empedobacter falsenii</name>
    <dbReference type="NCBI Taxonomy" id="343874"/>
    <lineage>
        <taxon>Bacteria</taxon>
        <taxon>Pseudomonadati</taxon>
        <taxon>Bacteroidota</taxon>
        <taxon>Flavobacteriia</taxon>
        <taxon>Flavobacteriales</taxon>
        <taxon>Weeksellaceae</taxon>
        <taxon>Empedobacter</taxon>
    </lineage>
</organism>
<dbReference type="InterPro" id="IPR012657">
    <property type="entry name" value="23S_rRNA-intervening_sequence"/>
</dbReference>
<dbReference type="AlphaFoldDB" id="A0A3R8TRH3"/>
<name>A0A3R8TRH3_9FLAO</name>
<protein>
    <submittedName>
        <fullName evidence="1">Four helix bundle protein</fullName>
    </submittedName>
</protein>
<dbReference type="RefSeq" id="WP_125349023.1">
    <property type="nucleotide sequence ID" value="NZ_JAOPGB010000015.1"/>
</dbReference>
<gene>
    <name evidence="1" type="ORF">EGI89_02410</name>
</gene>
<evidence type="ECO:0000313" key="2">
    <source>
        <dbReference type="Proteomes" id="UP000267844"/>
    </source>
</evidence>
<comment type="caution">
    <text evidence="1">The sequence shown here is derived from an EMBL/GenBank/DDBJ whole genome shotgun (WGS) entry which is preliminary data.</text>
</comment>
<sequence length="123" mass="14287">MRSYRNLDIWQKSLEILRLVYNLSNKFPESEKYGLTVQIKRAVVSILSNIAEGSGRNSNQQMINFLSISKGSDFEVEAQLIIAFELNYITESELNEALELIDHYCRMNKNFQNYLTKKNNGTK</sequence>
<dbReference type="PANTHER" id="PTHR38471">
    <property type="entry name" value="FOUR HELIX BUNDLE PROTEIN"/>
    <property type="match status" value="1"/>
</dbReference>
<dbReference type="Pfam" id="PF05635">
    <property type="entry name" value="23S_rRNA_IVP"/>
    <property type="match status" value="1"/>
</dbReference>
<evidence type="ECO:0000313" key="1">
    <source>
        <dbReference type="EMBL" id="RRT93732.1"/>
    </source>
</evidence>
<dbReference type="Gene3D" id="1.20.1440.60">
    <property type="entry name" value="23S rRNA-intervening sequence"/>
    <property type="match status" value="1"/>
</dbReference>
<dbReference type="SUPFAM" id="SSF158446">
    <property type="entry name" value="IVS-encoded protein-like"/>
    <property type="match status" value="1"/>
</dbReference>
<dbReference type="NCBIfam" id="TIGR02436">
    <property type="entry name" value="four helix bundle protein"/>
    <property type="match status" value="1"/>
</dbReference>
<dbReference type="Proteomes" id="UP000267844">
    <property type="component" value="Unassembled WGS sequence"/>
</dbReference>
<dbReference type="InterPro" id="IPR036583">
    <property type="entry name" value="23S_rRNA_IVS_sf"/>
</dbReference>